<dbReference type="PATRIC" id="fig|556287.8.peg.172"/>
<keyword evidence="12" id="KW-1185">Reference proteome</keyword>
<dbReference type="UniPathway" id="UPA00219"/>
<evidence type="ECO:0000256" key="1">
    <source>
        <dbReference type="ARBA" id="ARBA00004496"/>
    </source>
</evidence>
<dbReference type="GO" id="GO:0009252">
    <property type="term" value="P:peptidoglycan biosynthetic process"/>
    <property type="evidence" value="ECO:0007669"/>
    <property type="project" value="UniProtKB-UniRule"/>
</dbReference>
<evidence type="ECO:0000256" key="3">
    <source>
        <dbReference type="ARBA" id="ARBA00022490"/>
    </source>
</evidence>
<evidence type="ECO:0000256" key="4">
    <source>
        <dbReference type="ARBA" id="ARBA00022598"/>
    </source>
</evidence>
<dbReference type="GO" id="GO:0005737">
    <property type="term" value="C:cytoplasm"/>
    <property type="evidence" value="ECO:0007669"/>
    <property type="project" value="UniProtKB-SubCell"/>
</dbReference>
<keyword evidence="9" id="KW-0133">Cell shape</keyword>
<dbReference type="NCBIfam" id="TIGR01087">
    <property type="entry name" value="murD"/>
    <property type="match status" value="1"/>
</dbReference>
<dbReference type="AlphaFoldDB" id="A0A094Z0Q5"/>
<dbReference type="GO" id="GO:0008764">
    <property type="term" value="F:UDP-N-acetylmuramoylalanine-D-glutamate ligase activity"/>
    <property type="evidence" value="ECO:0007669"/>
    <property type="project" value="UniProtKB-UniRule"/>
</dbReference>
<keyword evidence="9" id="KW-0573">Peptidoglycan synthesis</keyword>
<comment type="subcellular location">
    <subcellularLocation>
        <location evidence="1 9">Cytoplasm</location>
    </subcellularLocation>
</comment>
<comment type="pathway">
    <text evidence="2 9">Cell wall biogenesis; peptidoglycan biosynthesis.</text>
</comment>
<reference evidence="11 12" key="1">
    <citation type="journal article" date="2015" name="Phytopathology">
        <title>Genomes of Candidatus Liberibacter solanacearum haplotype A from New Zealand and the USA suggest significant genome plasticity in the species.</title>
        <authorList>
            <person name="Thompson S.M."/>
            <person name="Johnson C.P."/>
            <person name="Lu A.Y."/>
            <person name="Frampton R.A."/>
            <person name="Sullivan K.L."/>
            <person name="Fiers M.W."/>
            <person name="Crowhurst R.N."/>
            <person name="Pitman A.R."/>
            <person name="Scott I."/>
            <person name="Gudmestad N.C."/>
            <person name="Smith G.R."/>
        </authorList>
    </citation>
    <scope>NUCLEOTIDE SEQUENCE [LARGE SCALE GENOMIC DNA]</scope>
    <source>
        <strain evidence="11 12">LsoNZ1</strain>
    </source>
</reference>
<name>A0A094Z0Q5_9HYPH</name>
<dbReference type="EC" id="6.3.2.9" evidence="9"/>
<evidence type="ECO:0000256" key="6">
    <source>
        <dbReference type="ARBA" id="ARBA00022741"/>
    </source>
</evidence>
<keyword evidence="6 9" id="KW-0547">Nucleotide-binding</keyword>
<dbReference type="GO" id="GO:0004326">
    <property type="term" value="F:tetrahydrofolylpolyglutamate synthase activity"/>
    <property type="evidence" value="ECO:0007669"/>
    <property type="project" value="InterPro"/>
</dbReference>
<comment type="caution">
    <text evidence="11">The sequence shown here is derived from an EMBL/GenBank/DDBJ whole genome shotgun (WGS) entry which is preliminary data.</text>
</comment>
<dbReference type="GO" id="GO:0008360">
    <property type="term" value="P:regulation of cell shape"/>
    <property type="evidence" value="ECO:0007669"/>
    <property type="project" value="UniProtKB-KW"/>
</dbReference>
<dbReference type="GO" id="GO:0071555">
    <property type="term" value="P:cell wall organization"/>
    <property type="evidence" value="ECO:0007669"/>
    <property type="project" value="UniProtKB-KW"/>
</dbReference>
<dbReference type="RefSeq" id="WP_034441536.1">
    <property type="nucleotide sequence ID" value="NZ_JMTK01000001.1"/>
</dbReference>
<keyword evidence="8 9" id="KW-0131">Cell cycle</keyword>
<dbReference type="InterPro" id="IPR013221">
    <property type="entry name" value="Mur_ligase_cen"/>
</dbReference>
<keyword evidence="4 9" id="KW-0436">Ligase</keyword>
<dbReference type="SUPFAM" id="SSF53244">
    <property type="entry name" value="MurD-like peptide ligases, peptide-binding domain"/>
    <property type="match status" value="1"/>
</dbReference>
<comment type="catalytic activity">
    <reaction evidence="9">
        <text>UDP-N-acetyl-alpha-D-muramoyl-L-alanine + D-glutamate + ATP = UDP-N-acetyl-alpha-D-muramoyl-L-alanyl-D-glutamate + ADP + phosphate + H(+)</text>
        <dbReference type="Rhea" id="RHEA:16429"/>
        <dbReference type="ChEBI" id="CHEBI:15378"/>
        <dbReference type="ChEBI" id="CHEBI:29986"/>
        <dbReference type="ChEBI" id="CHEBI:30616"/>
        <dbReference type="ChEBI" id="CHEBI:43474"/>
        <dbReference type="ChEBI" id="CHEBI:83898"/>
        <dbReference type="ChEBI" id="CHEBI:83900"/>
        <dbReference type="ChEBI" id="CHEBI:456216"/>
        <dbReference type="EC" id="6.3.2.9"/>
    </reaction>
</comment>
<dbReference type="PROSITE" id="PS01011">
    <property type="entry name" value="FOLYLPOLYGLU_SYNT_1"/>
    <property type="match status" value="1"/>
</dbReference>
<dbReference type="Gene3D" id="3.40.1190.10">
    <property type="entry name" value="Mur-like, catalytic domain"/>
    <property type="match status" value="1"/>
</dbReference>
<proteinExistence type="inferred from homology"/>
<dbReference type="InterPro" id="IPR005762">
    <property type="entry name" value="MurD"/>
</dbReference>
<dbReference type="SUPFAM" id="SSF51735">
    <property type="entry name" value="NAD(P)-binding Rossmann-fold domains"/>
    <property type="match status" value="1"/>
</dbReference>
<comment type="function">
    <text evidence="9">Cell wall formation. Catalyzes the addition of glutamate to the nucleotide precursor UDP-N-acetylmuramoyl-L-alanine (UMA).</text>
</comment>
<evidence type="ECO:0000256" key="5">
    <source>
        <dbReference type="ARBA" id="ARBA00022618"/>
    </source>
</evidence>
<feature type="binding site" evidence="9">
    <location>
        <begin position="120"/>
        <end position="126"/>
    </location>
    <ligand>
        <name>ATP</name>
        <dbReference type="ChEBI" id="CHEBI:30616"/>
    </ligand>
</feature>
<dbReference type="InterPro" id="IPR036615">
    <property type="entry name" value="Mur_ligase_C_dom_sf"/>
</dbReference>
<dbReference type="PANTHER" id="PTHR43692">
    <property type="entry name" value="UDP-N-ACETYLMURAMOYLALANINE--D-GLUTAMATE LIGASE"/>
    <property type="match status" value="1"/>
</dbReference>
<dbReference type="InterPro" id="IPR036565">
    <property type="entry name" value="Mur-like_cat_sf"/>
</dbReference>
<comment type="similarity">
    <text evidence="9">Belongs to the MurCDEF family.</text>
</comment>
<organism evidence="11 12">
    <name type="scientific">Candidatus Liberibacter solanacearum</name>
    <dbReference type="NCBI Taxonomy" id="556287"/>
    <lineage>
        <taxon>Bacteria</taxon>
        <taxon>Pseudomonadati</taxon>
        <taxon>Pseudomonadota</taxon>
        <taxon>Alphaproteobacteria</taxon>
        <taxon>Hyphomicrobiales</taxon>
        <taxon>Rhizobiaceae</taxon>
        <taxon>Liberibacter</taxon>
    </lineage>
</organism>
<evidence type="ECO:0000259" key="10">
    <source>
        <dbReference type="Pfam" id="PF08245"/>
    </source>
</evidence>
<dbReference type="GO" id="GO:0051301">
    <property type="term" value="P:cell division"/>
    <property type="evidence" value="ECO:0007669"/>
    <property type="project" value="UniProtKB-KW"/>
</dbReference>
<dbReference type="InterPro" id="IPR018109">
    <property type="entry name" value="Folylpolyglutamate_synth_CS"/>
</dbReference>
<evidence type="ECO:0000256" key="7">
    <source>
        <dbReference type="ARBA" id="ARBA00022840"/>
    </source>
</evidence>
<evidence type="ECO:0000256" key="9">
    <source>
        <dbReference type="HAMAP-Rule" id="MF_00639"/>
    </source>
</evidence>
<sequence>MNLKNFRNRLIAVLGLGRSGLSVVGALKDSGAHVIAWDDHSHSLTQAKDKGIEIVDFRTIQWSKISSLIVSPSIPLTGDKAHWCVKLANQFNVEIIGDIELFVRERRFSAFHSPFIAVTGTNGKSSTVMLISHILNHNGYDVQLGGNIGNPILNLADFSSHCFYVIECSSYQIDLTPTIDPSIGVLLNVSIDHLDRHHTLENYARIKKKLVAKSKHAVICMNDDLCKTVASDMATAGHSMTRISSQPMPSDSDFYIDGSHIKCSSTSKTIFALSQEDRRYNMHNVAASIAVCMRLGLKIDEIKRAISSFNGLTHRLQKIAQLGQVIFINDSKATNLHSVVHAFLNEKRVIYWIGGGLSKSDDFSIIFPFLSKVAKAYFIGDSATIFAHHLREKVEYDVFQTLDQALTSVVRDVVNTTIPSVVLFSPGCASFDQYKNFKERGFSFMSQVSEIKNIQMLVDIEEERKFPW</sequence>
<dbReference type="SUPFAM" id="SSF53623">
    <property type="entry name" value="MurD-like peptide ligases, catalytic domain"/>
    <property type="match status" value="1"/>
</dbReference>
<accession>A0A094Z0Q5</accession>
<protein>
    <recommendedName>
        <fullName evidence="9">UDP-N-acetylmuramoylalanine--D-glutamate ligase</fullName>
        <ecNumber evidence="9">6.3.2.9</ecNumber>
    </recommendedName>
    <alternativeName>
        <fullName evidence="9">D-glutamic acid-adding enzyme</fullName>
    </alternativeName>
    <alternativeName>
        <fullName evidence="9">UDP-N-acetylmuramoyl-L-alanyl-D-glutamate synthetase</fullName>
    </alternativeName>
</protein>
<dbReference type="HAMAP" id="MF_00639">
    <property type="entry name" value="MurD"/>
    <property type="match status" value="1"/>
</dbReference>
<dbReference type="Gene3D" id="3.40.50.720">
    <property type="entry name" value="NAD(P)-binding Rossmann-like Domain"/>
    <property type="match status" value="1"/>
</dbReference>
<evidence type="ECO:0000256" key="8">
    <source>
        <dbReference type="ARBA" id="ARBA00023306"/>
    </source>
</evidence>
<feature type="domain" description="Mur ligase central" evidence="10">
    <location>
        <begin position="118"/>
        <end position="291"/>
    </location>
</feature>
<keyword evidence="9" id="KW-0961">Cell wall biogenesis/degradation</keyword>
<dbReference type="Gene3D" id="3.90.190.20">
    <property type="entry name" value="Mur ligase, C-terminal domain"/>
    <property type="match status" value="1"/>
</dbReference>
<dbReference type="Proteomes" id="UP000033731">
    <property type="component" value="Unassembled WGS sequence"/>
</dbReference>
<keyword evidence="7 9" id="KW-0067">ATP-binding</keyword>
<dbReference type="PANTHER" id="PTHR43692:SF1">
    <property type="entry name" value="UDP-N-ACETYLMURAMOYLALANINE--D-GLUTAMATE LIGASE"/>
    <property type="match status" value="1"/>
</dbReference>
<dbReference type="EMBL" id="JMTK01000001">
    <property type="protein sequence ID" value="KJZ82592.1"/>
    <property type="molecule type" value="Genomic_DNA"/>
</dbReference>
<keyword evidence="3 9" id="KW-0963">Cytoplasm</keyword>
<keyword evidence="5 9" id="KW-0132">Cell division</keyword>
<dbReference type="Pfam" id="PF08245">
    <property type="entry name" value="Mur_ligase_M"/>
    <property type="match status" value="1"/>
</dbReference>
<evidence type="ECO:0000256" key="2">
    <source>
        <dbReference type="ARBA" id="ARBA00004752"/>
    </source>
</evidence>
<dbReference type="InterPro" id="IPR036291">
    <property type="entry name" value="NAD(P)-bd_dom_sf"/>
</dbReference>
<evidence type="ECO:0000313" key="11">
    <source>
        <dbReference type="EMBL" id="KJZ82592.1"/>
    </source>
</evidence>
<evidence type="ECO:0000313" key="12">
    <source>
        <dbReference type="Proteomes" id="UP000033731"/>
    </source>
</evidence>
<gene>
    <name evidence="9" type="primary">murD</name>
    <name evidence="11" type="ORF">DJ66_0201</name>
</gene>
<dbReference type="GO" id="GO:0005524">
    <property type="term" value="F:ATP binding"/>
    <property type="evidence" value="ECO:0007669"/>
    <property type="project" value="UniProtKB-UniRule"/>
</dbReference>